<comment type="catalytic activity">
    <reaction evidence="8">
        <text>NAD(+) + (ADP-D-ribosyl)n-acceptor = nicotinamide + (ADP-D-ribosyl)n+1-acceptor + H(+).</text>
        <dbReference type="EC" id="2.4.2.30"/>
    </reaction>
</comment>
<dbReference type="Proteomes" id="UP000013776">
    <property type="component" value="Unassembled WGS sequence"/>
</dbReference>
<evidence type="ECO:0000256" key="9">
    <source>
        <dbReference type="RuleBase" id="RU362114"/>
    </source>
</evidence>
<dbReference type="GO" id="GO:0005730">
    <property type="term" value="C:nucleolus"/>
    <property type="evidence" value="ECO:0007669"/>
    <property type="project" value="TreeGrafter"/>
</dbReference>
<dbReference type="SUPFAM" id="SSF142921">
    <property type="entry name" value="WGR domain-like"/>
    <property type="match status" value="1"/>
</dbReference>
<dbReference type="PROSITE" id="PS51977">
    <property type="entry name" value="WGR"/>
    <property type="match status" value="1"/>
</dbReference>
<comment type="caution">
    <text evidence="15">The sequence shown here is derived from an EMBL/GenBank/DDBJ whole genome shotgun (WGS) entry which is preliminary data.</text>
</comment>
<evidence type="ECO:0000256" key="6">
    <source>
        <dbReference type="ARBA" id="ARBA00023242"/>
    </source>
</evidence>
<dbReference type="Gene3D" id="2.20.140.10">
    <property type="entry name" value="WGR domain"/>
    <property type="match status" value="1"/>
</dbReference>
<keyword evidence="16" id="KW-1185">Reference proteome</keyword>
<evidence type="ECO:0000256" key="4">
    <source>
        <dbReference type="ARBA" id="ARBA00022695"/>
    </source>
</evidence>
<dbReference type="GO" id="GO:0003950">
    <property type="term" value="F:NAD+ poly-ADP-ribosyltransferase activity"/>
    <property type="evidence" value="ECO:0007669"/>
    <property type="project" value="UniProtKB-UniRule"/>
</dbReference>
<dbReference type="InterPro" id="IPR036930">
    <property type="entry name" value="WGR_dom_sf"/>
</dbReference>
<dbReference type="SUPFAM" id="SSF52113">
    <property type="entry name" value="BRCT domain"/>
    <property type="match status" value="1"/>
</dbReference>
<dbReference type="GO" id="GO:0070212">
    <property type="term" value="P:protein poly-ADP-ribosylation"/>
    <property type="evidence" value="ECO:0007669"/>
    <property type="project" value="TreeGrafter"/>
</dbReference>
<dbReference type="InterPro" id="IPR004102">
    <property type="entry name" value="Poly(ADP-ribose)pol_reg_dom"/>
</dbReference>
<dbReference type="GO" id="GO:1990404">
    <property type="term" value="F:NAD+-protein mono-ADP-ribosyltransferase activity"/>
    <property type="evidence" value="ECO:0007669"/>
    <property type="project" value="TreeGrafter"/>
</dbReference>
<evidence type="ECO:0000256" key="1">
    <source>
        <dbReference type="ARBA" id="ARBA00004123"/>
    </source>
</evidence>
<dbReference type="Pfam" id="PF05406">
    <property type="entry name" value="WGR"/>
    <property type="match status" value="1"/>
</dbReference>
<keyword evidence="4" id="KW-0548">Nucleotidyltransferase</keyword>
<evidence type="ECO:0000259" key="12">
    <source>
        <dbReference type="PROSITE" id="PS51059"/>
    </source>
</evidence>
<dbReference type="STRING" id="1097556.R4XDX2"/>
<evidence type="ECO:0000313" key="16">
    <source>
        <dbReference type="Proteomes" id="UP000013776"/>
    </source>
</evidence>
<evidence type="ECO:0000259" key="14">
    <source>
        <dbReference type="PROSITE" id="PS51977"/>
    </source>
</evidence>
<dbReference type="SUPFAM" id="SSF47587">
    <property type="entry name" value="Domain of poly(ADP-ribose) polymerase"/>
    <property type="match status" value="1"/>
</dbReference>
<accession>R4XDX2</accession>
<dbReference type="Pfam" id="PF02877">
    <property type="entry name" value="PARP_reg"/>
    <property type="match status" value="1"/>
</dbReference>
<dbReference type="SMART" id="SM00773">
    <property type="entry name" value="WGR"/>
    <property type="match status" value="1"/>
</dbReference>
<dbReference type="EC" id="2.4.2.-" evidence="9"/>
<gene>
    <name evidence="15" type="ORF">TAPDE_004171</name>
</gene>
<organism evidence="15 16">
    <name type="scientific">Taphrina deformans (strain PYCC 5710 / ATCC 11124 / CBS 356.35 / IMI 108563 / JCM 9778 / NBRC 8474)</name>
    <name type="common">Peach leaf curl fungus</name>
    <name type="synonym">Lalaria deformans</name>
    <dbReference type="NCBI Taxonomy" id="1097556"/>
    <lineage>
        <taxon>Eukaryota</taxon>
        <taxon>Fungi</taxon>
        <taxon>Dikarya</taxon>
        <taxon>Ascomycota</taxon>
        <taxon>Taphrinomycotina</taxon>
        <taxon>Taphrinomycetes</taxon>
        <taxon>Taphrinales</taxon>
        <taxon>Taphrinaceae</taxon>
        <taxon>Taphrina</taxon>
    </lineage>
</organism>
<dbReference type="PANTHER" id="PTHR10459">
    <property type="entry name" value="DNA LIGASE"/>
    <property type="match status" value="1"/>
</dbReference>
<evidence type="ECO:0000259" key="11">
    <source>
        <dbReference type="PROSITE" id="PS50172"/>
    </source>
</evidence>
<dbReference type="PANTHER" id="PTHR10459:SF60">
    <property type="entry name" value="POLY [ADP-RIBOSE] POLYMERASE 2"/>
    <property type="match status" value="1"/>
</dbReference>
<dbReference type="FunFam" id="2.20.140.10:FF:000001">
    <property type="entry name" value="Poly [ADP-ribose] polymerase"/>
    <property type="match status" value="1"/>
</dbReference>
<evidence type="ECO:0000256" key="7">
    <source>
        <dbReference type="ARBA" id="ARBA00024347"/>
    </source>
</evidence>
<dbReference type="InterPro" id="IPR008893">
    <property type="entry name" value="WGR_domain"/>
</dbReference>
<keyword evidence="5 9" id="KW-0520">NAD</keyword>
<dbReference type="VEuPathDB" id="FungiDB:TAPDE_004171"/>
<feature type="domain" description="WGR" evidence="14">
    <location>
        <begin position="196"/>
        <end position="289"/>
    </location>
</feature>
<dbReference type="InterPro" id="IPR036420">
    <property type="entry name" value="BRCT_dom_sf"/>
</dbReference>
<dbReference type="AlphaFoldDB" id="R4XDX2"/>
<evidence type="ECO:0000256" key="2">
    <source>
        <dbReference type="ARBA" id="ARBA00022676"/>
    </source>
</evidence>
<keyword evidence="3 9" id="KW-0808">Transferase</keyword>
<proteinExistence type="inferred from homology"/>
<feature type="domain" description="PARP catalytic" evidence="12">
    <location>
        <begin position="449"/>
        <end position="674"/>
    </location>
</feature>
<evidence type="ECO:0000256" key="8">
    <source>
        <dbReference type="ARBA" id="ARBA00033987"/>
    </source>
</evidence>
<dbReference type="eggNOG" id="KOG1037">
    <property type="taxonomic scope" value="Eukaryota"/>
</dbReference>
<dbReference type="GO" id="GO:0016779">
    <property type="term" value="F:nucleotidyltransferase activity"/>
    <property type="evidence" value="ECO:0007669"/>
    <property type="project" value="UniProtKB-KW"/>
</dbReference>
<dbReference type="InterPro" id="IPR036616">
    <property type="entry name" value="Poly(ADP-ribose)pol_reg_dom_sf"/>
</dbReference>
<dbReference type="OrthoDB" id="2017365at2759"/>
<comment type="subcellular location">
    <subcellularLocation>
        <location evidence="1">Nucleus</location>
    </subcellularLocation>
</comment>
<evidence type="ECO:0000259" key="13">
    <source>
        <dbReference type="PROSITE" id="PS51060"/>
    </source>
</evidence>
<dbReference type="PROSITE" id="PS50172">
    <property type="entry name" value="BRCT"/>
    <property type="match status" value="1"/>
</dbReference>
<sequence length="674" mass="76077">MAPDLENKSFYLLGRFQIGNHAEITKHIQALGGSVCKDWTAVQYMVVDNVADSKRSLVDTFEQRGGLRVSTRWVLDACTTMMDDGESDNDPSRSGSKADYSKDDDISGSSSCSKKRSRSIDEDTVNITSGSMTLTSAKSTTKIAKRVKADSCAVCIRATDFNSPAKFLNLPNPDDFQTRLTDLVVPLDSCYCGARTDKVLVDDAVWDATLSLTDITKNNNKFYIIQITSSSHGFYCFTRWGRVGTNGAQRLEFCPLAEQAKSLFHKKFRDKTKRHFHDRSEVDQKKGAYLWLQKEYSMNQPKSPKFSKAKRDQRVSACQLDIRVQKLVKLILDEDVMKKQVISMGLDMDKLPLGKLTKAQIGKGYIALSRILRAIDNDDTLEVLTDLSSTFYTLVPHRTYGRDRASVISTSEAVKAKLNLLQSLEDLRVGTNLLAEAQEDSHDGNELRHQLDINYEKLQCIIVPLDHASTERRMIDRYVQETHNELSGKTYHIRVEEIFTLASDRDERFQPFRNDSNRQLLWHSSRLGNLSGIISQGLRIAPTEAPTSGYRLGKGIYFSDSLRKSSAYCWASDYPCSQCLLLCEVALGKQQLRYEDDVAAHHLTEGYNSTLAVGRKQNDPSTFSEILPGVVLPSGRQATPSLQQYTFFENNELVVYDPARVRPRYLLLTTFERV</sequence>
<keyword evidence="6" id="KW-0539">Nucleus</keyword>
<dbReference type="InterPro" id="IPR050800">
    <property type="entry name" value="ARTD/PARP"/>
</dbReference>
<dbReference type="Gene3D" id="1.20.142.10">
    <property type="entry name" value="Poly(ADP-ribose) polymerase, regulatory domain"/>
    <property type="match status" value="1"/>
</dbReference>
<dbReference type="CDD" id="cd01437">
    <property type="entry name" value="parp_like"/>
    <property type="match status" value="1"/>
</dbReference>
<evidence type="ECO:0000313" key="15">
    <source>
        <dbReference type="EMBL" id="CCG83847.1"/>
    </source>
</evidence>
<protein>
    <recommendedName>
        <fullName evidence="9">Poly [ADP-ribose] polymerase</fullName>
        <shortName evidence="9">PARP</shortName>
        <ecNumber evidence="9">2.4.2.-</ecNumber>
    </recommendedName>
</protein>
<feature type="region of interest" description="Disordered" evidence="10">
    <location>
        <begin position="82"/>
        <end position="118"/>
    </location>
</feature>
<dbReference type="PROSITE" id="PS51060">
    <property type="entry name" value="PARP_ALPHA_HD"/>
    <property type="match status" value="1"/>
</dbReference>
<dbReference type="GO" id="GO:0006302">
    <property type="term" value="P:double-strand break repair"/>
    <property type="evidence" value="ECO:0007669"/>
    <property type="project" value="TreeGrafter"/>
</dbReference>
<comment type="similarity">
    <text evidence="7">Belongs to the ARTD/PARP family.</text>
</comment>
<feature type="domain" description="BRCT" evidence="11">
    <location>
        <begin position="1"/>
        <end position="76"/>
    </location>
</feature>
<dbReference type="Pfam" id="PF00644">
    <property type="entry name" value="PARP"/>
    <property type="match status" value="1"/>
</dbReference>
<dbReference type="SUPFAM" id="SSF56399">
    <property type="entry name" value="ADP-ribosylation"/>
    <property type="match status" value="1"/>
</dbReference>
<dbReference type="Gene3D" id="3.90.228.10">
    <property type="match status" value="1"/>
</dbReference>
<feature type="domain" description="PARP alpha-helical" evidence="13">
    <location>
        <begin position="317"/>
        <end position="435"/>
    </location>
</feature>
<dbReference type="EMBL" id="CAHR02000184">
    <property type="protein sequence ID" value="CCG83847.1"/>
    <property type="molecule type" value="Genomic_DNA"/>
</dbReference>
<dbReference type="InterPro" id="IPR012317">
    <property type="entry name" value="Poly(ADP-ribose)pol_cat_dom"/>
</dbReference>
<evidence type="ECO:0000256" key="5">
    <source>
        <dbReference type="ARBA" id="ARBA00023027"/>
    </source>
</evidence>
<evidence type="ECO:0000256" key="3">
    <source>
        <dbReference type="ARBA" id="ARBA00022679"/>
    </source>
</evidence>
<keyword evidence="2 9" id="KW-0328">Glycosyltransferase</keyword>
<reference evidence="15 16" key="1">
    <citation type="journal article" date="2013" name="MBio">
        <title>Genome sequencing of the plant pathogen Taphrina deformans, the causal agent of peach leaf curl.</title>
        <authorList>
            <person name="Cisse O.H."/>
            <person name="Almeida J.M.G.C.F."/>
            <person name="Fonseca A."/>
            <person name="Kumar A.A."/>
            <person name="Salojaervi J."/>
            <person name="Overmyer K."/>
            <person name="Hauser P.M."/>
            <person name="Pagni M."/>
        </authorList>
    </citation>
    <scope>NUCLEOTIDE SEQUENCE [LARGE SCALE GENOMIC DNA]</scope>
    <source>
        <strain evidence="16">PYCC 5710 / ATCC 11124 / CBS 356.35 / IMI 108563 / JCM 9778 / NBRC 8474</strain>
    </source>
</reference>
<evidence type="ECO:0000256" key="10">
    <source>
        <dbReference type="SAM" id="MobiDB-lite"/>
    </source>
</evidence>
<name>R4XDX2_TAPDE</name>
<dbReference type="InterPro" id="IPR001357">
    <property type="entry name" value="BRCT_dom"/>
</dbReference>
<dbReference type="PROSITE" id="PS51059">
    <property type="entry name" value="PARP_CATALYTIC"/>
    <property type="match status" value="1"/>
</dbReference>